<dbReference type="RefSeq" id="WP_036689888.1">
    <property type="nucleotide sequence ID" value="NZ_JNVM01000028.1"/>
</dbReference>
<dbReference type="PANTHER" id="PTHR40080:SF1">
    <property type="entry name" value="TRPR-LIKE PROTEIN YERC_YECD"/>
    <property type="match status" value="1"/>
</dbReference>
<dbReference type="InterPro" id="IPR013368">
    <property type="entry name" value="YecD_YerC"/>
</dbReference>
<dbReference type="AlphaFoldDB" id="A0A081NX38"/>
<dbReference type="Gene3D" id="1.10.1270.10">
    <property type="entry name" value="TrpR-like"/>
    <property type="match status" value="1"/>
</dbReference>
<dbReference type="eggNOG" id="COG4496">
    <property type="taxonomic scope" value="Bacteria"/>
</dbReference>
<dbReference type="EMBL" id="JNVM01000028">
    <property type="protein sequence ID" value="KEQ23011.1"/>
    <property type="molecule type" value="Genomic_DNA"/>
</dbReference>
<evidence type="ECO:0000313" key="1">
    <source>
        <dbReference type="EMBL" id="KEQ23011.1"/>
    </source>
</evidence>
<dbReference type="PIRSF" id="PIRSF012508">
    <property type="entry name" value="YerC"/>
    <property type="match status" value="1"/>
</dbReference>
<dbReference type="GO" id="GO:0003700">
    <property type="term" value="F:DNA-binding transcription factor activity"/>
    <property type="evidence" value="ECO:0007669"/>
    <property type="project" value="InterPro"/>
</dbReference>
<comment type="caution">
    <text evidence="1">The sequence shown here is derived from an EMBL/GenBank/DDBJ whole genome shotgun (WGS) entry which is preliminary data.</text>
</comment>
<proteinExistence type="predicted"/>
<protein>
    <submittedName>
        <fullName evidence="1">TrpR protein</fullName>
    </submittedName>
</protein>
<dbReference type="PANTHER" id="PTHR40080">
    <property type="entry name" value="LMO1763 PROTEIN"/>
    <property type="match status" value="1"/>
</dbReference>
<dbReference type="OrthoDB" id="2874807at2"/>
<gene>
    <name evidence="1" type="ORF">ET33_19020</name>
</gene>
<dbReference type="Proteomes" id="UP000028123">
    <property type="component" value="Unassembled WGS sequence"/>
</dbReference>
<dbReference type="NCBIfam" id="TIGR02531">
    <property type="entry name" value="yecD_yerC"/>
    <property type="match status" value="1"/>
</dbReference>
<accession>A0A081NX38</accession>
<keyword evidence="2" id="KW-1185">Reference proteome</keyword>
<dbReference type="SUPFAM" id="SSF48295">
    <property type="entry name" value="TrpR-like"/>
    <property type="match status" value="1"/>
</dbReference>
<dbReference type="InterPro" id="IPR010921">
    <property type="entry name" value="Trp_repressor/repl_initiator"/>
</dbReference>
<reference evidence="1 2" key="1">
    <citation type="submission" date="2014-06" db="EMBL/GenBank/DDBJ databases">
        <title>Draft genome sequence of Paenibacillus sp. MSt1.</title>
        <authorList>
            <person name="Aw Y.K."/>
            <person name="Ong K.S."/>
            <person name="Gan H.M."/>
            <person name="Lee S.M."/>
        </authorList>
    </citation>
    <scope>NUCLEOTIDE SEQUENCE [LARGE SCALE GENOMIC DNA]</scope>
    <source>
        <strain evidence="1 2">MSt1</strain>
    </source>
</reference>
<dbReference type="InterPro" id="IPR038116">
    <property type="entry name" value="TrpR-like_sf"/>
</dbReference>
<dbReference type="InterPro" id="IPR000831">
    <property type="entry name" value="Trp_repress"/>
</dbReference>
<name>A0A081NX38_9BACL</name>
<organism evidence="1 2">
    <name type="scientific">Paenibacillus tyrfis</name>
    <dbReference type="NCBI Taxonomy" id="1501230"/>
    <lineage>
        <taxon>Bacteria</taxon>
        <taxon>Bacillati</taxon>
        <taxon>Bacillota</taxon>
        <taxon>Bacilli</taxon>
        <taxon>Bacillales</taxon>
        <taxon>Paenibacillaceae</taxon>
        <taxon>Paenibacillus</taxon>
    </lineage>
</organism>
<dbReference type="GO" id="GO:0043565">
    <property type="term" value="F:sequence-specific DNA binding"/>
    <property type="evidence" value="ECO:0007669"/>
    <property type="project" value="InterPro"/>
</dbReference>
<evidence type="ECO:0000313" key="2">
    <source>
        <dbReference type="Proteomes" id="UP000028123"/>
    </source>
</evidence>
<sequence length="102" mass="11874">MRRNNVRSEEEIHQLFEAILSLQTKDECYEFFSDLCTVNEVKTMALRLEVAKQLLEGATYLDIIEETQKGSAIIFRVKNCLKHGRGGFRTILERLNMHGKQQ</sequence>
<dbReference type="Pfam" id="PF01371">
    <property type="entry name" value="Trp_repressor"/>
    <property type="match status" value="1"/>
</dbReference>